<evidence type="ECO:0000313" key="1">
    <source>
        <dbReference type="EMBL" id="KAG2250182.1"/>
    </source>
</evidence>
<dbReference type="Proteomes" id="UP000886595">
    <property type="component" value="Unassembled WGS sequence"/>
</dbReference>
<comment type="caution">
    <text evidence="1">The sequence shown here is derived from an EMBL/GenBank/DDBJ whole genome shotgun (WGS) entry which is preliminary data.</text>
</comment>
<keyword evidence="2" id="KW-1185">Reference proteome</keyword>
<dbReference type="AlphaFoldDB" id="A0A8X7PGE1"/>
<dbReference type="EMBL" id="JAAMPC010000016">
    <property type="protein sequence ID" value="KAG2250182.1"/>
    <property type="molecule type" value="Genomic_DNA"/>
</dbReference>
<gene>
    <name evidence="1" type="ORF">Bca52824_080318</name>
</gene>
<sequence>MSTALPVSTRIFKKTIPSTSSAITKASSWESHDFSFLYRIFAGDVGGISINFSRCDRLHRSEEVEID</sequence>
<protein>
    <submittedName>
        <fullName evidence="1">Uncharacterized protein</fullName>
    </submittedName>
</protein>
<evidence type="ECO:0000313" key="2">
    <source>
        <dbReference type="Proteomes" id="UP000886595"/>
    </source>
</evidence>
<accession>A0A8X7PGE1</accession>
<name>A0A8X7PGE1_BRACI</name>
<reference evidence="1 2" key="1">
    <citation type="submission" date="2020-02" db="EMBL/GenBank/DDBJ databases">
        <authorList>
            <person name="Ma Q."/>
            <person name="Huang Y."/>
            <person name="Song X."/>
            <person name="Pei D."/>
        </authorList>
    </citation>
    <scope>NUCLEOTIDE SEQUENCE [LARGE SCALE GENOMIC DNA]</scope>
    <source>
        <strain evidence="1">Sxm20200214</strain>
        <tissue evidence="1">Leaf</tissue>
    </source>
</reference>
<organism evidence="1 2">
    <name type="scientific">Brassica carinata</name>
    <name type="common">Ethiopian mustard</name>
    <name type="synonym">Abyssinian cabbage</name>
    <dbReference type="NCBI Taxonomy" id="52824"/>
    <lineage>
        <taxon>Eukaryota</taxon>
        <taxon>Viridiplantae</taxon>
        <taxon>Streptophyta</taxon>
        <taxon>Embryophyta</taxon>
        <taxon>Tracheophyta</taxon>
        <taxon>Spermatophyta</taxon>
        <taxon>Magnoliopsida</taxon>
        <taxon>eudicotyledons</taxon>
        <taxon>Gunneridae</taxon>
        <taxon>Pentapetalae</taxon>
        <taxon>rosids</taxon>
        <taxon>malvids</taxon>
        <taxon>Brassicales</taxon>
        <taxon>Brassicaceae</taxon>
        <taxon>Brassiceae</taxon>
        <taxon>Brassica</taxon>
    </lineage>
</organism>
<dbReference type="OrthoDB" id="10593291at2759"/>
<proteinExistence type="predicted"/>